<keyword evidence="3" id="KW-1185">Reference proteome</keyword>
<evidence type="ECO:0000259" key="1">
    <source>
        <dbReference type="Pfam" id="PF03551"/>
    </source>
</evidence>
<dbReference type="InterPro" id="IPR036390">
    <property type="entry name" value="WH_DNA-bd_sf"/>
</dbReference>
<accession>A0ABP8EX04</accession>
<dbReference type="Proteomes" id="UP001499841">
    <property type="component" value="Unassembled WGS sequence"/>
</dbReference>
<gene>
    <name evidence="2" type="ORF">GCM10022262_28810</name>
</gene>
<reference evidence="3" key="1">
    <citation type="journal article" date="2019" name="Int. J. Syst. Evol. Microbiol.">
        <title>The Global Catalogue of Microorganisms (GCM) 10K type strain sequencing project: providing services to taxonomists for standard genome sequencing and annotation.</title>
        <authorList>
            <consortium name="The Broad Institute Genomics Platform"/>
            <consortium name="The Broad Institute Genome Sequencing Center for Infectious Disease"/>
            <person name="Wu L."/>
            <person name="Ma J."/>
        </authorList>
    </citation>
    <scope>NUCLEOTIDE SEQUENCE [LARGE SCALE GENOMIC DNA]</scope>
    <source>
        <strain evidence="3">JCM 17459</strain>
    </source>
</reference>
<dbReference type="Gene3D" id="1.10.10.10">
    <property type="entry name" value="Winged helix-like DNA-binding domain superfamily/Winged helix DNA-binding domain"/>
    <property type="match status" value="1"/>
</dbReference>
<dbReference type="InterPro" id="IPR005149">
    <property type="entry name" value="Tscrpt_reg_PadR_N"/>
</dbReference>
<dbReference type="RefSeq" id="WP_345042552.1">
    <property type="nucleotide sequence ID" value="NZ_BAABBA010000015.1"/>
</dbReference>
<protein>
    <recommendedName>
        <fullName evidence="1">Transcription regulator PadR N-terminal domain-containing protein</fullName>
    </recommendedName>
</protein>
<evidence type="ECO:0000313" key="3">
    <source>
        <dbReference type="Proteomes" id="UP001499841"/>
    </source>
</evidence>
<comment type="caution">
    <text evidence="2">The sequence shown here is derived from an EMBL/GenBank/DDBJ whole genome shotgun (WGS) entry which is preliminary data.</text>
</comment>
<name>A0ABP8EX04_9MICO</name>
<dbReference type="InterPro" id="IPR052509">
    <property type="entry name" value="Metal_resp_DNA-bind_regulator"/>
</dbReference>
<dbReference type="InterPro" id="IPR036388">
    <property type="entry name" value="WH-like_DNA-bd_sf"/>
</dbReference>
<evidence type="ECO:0000313" key="2">
    <source>
        <dbReference type="EMBL" id="GAA4288521.1"/>
    </source>
</evidence>
<dbReference type="Pfam" id="PF03551">
    <property type="entry name" value="PadR"/>
    <property type="match status" value="1"/>
</dbReference>
<feature type="domain" description="Transcription regulator PadR N-terminal" evidence="1">
    <location>
        <begin position="19"/>
        <end position="89"/>
    </location>
</feature>
<dbReference type="PANTHER" id="PTHR33169">
    <property type="entry name" value="PADR-FAMILY TRANSCRIPTIONAL REGULATOR"/>
    <property type="match status" value="1"/>
</dbReference>
<dbReference type="PANTHER" id="PTHR33169:SF14">
    <property type="entry name" value="TRANSCRIPTIONAL REGULATOR RV3488"/>
    <property type="match status" value="1"/>
</dbReference>
<dbReference type="EMBL" id="BAABBA010000015">
    <property type="protein sequence ID" value="GAA4288521.1"/>
    <property type="molecule type" value="Genomic_DNA"/>
</dbReference>
<organism evidence="2 3">
    <name type="scientific">Georgenia daeguensis</name>
    <dbReference type="NCBI Taxonomy" id="908355"/>
    <lineage>
        <taxon>Bacteria</taxon>
        <taxon>Bacillati</taxon>
        <taxon>Actinomycetota</taxon>
        <taxon>Actinomycetes</taxon>
        <taxon>Micrococcales</taxon>
        <taxon>Bogoriellaceae</taxon>
        <taxon>Georgenia</taxon>
    </lineage>
</organism>
<sequence>MSGENWPGEWLRGFLEVCVLETLTQGPSYGYAIASQLEEAGLGTIKGGTLYPLLTRFEKAGLVETSWRTGEGGPARKYYQLTAAGRAEHAALVTRWSAFSTAVERHLTGMSRPNTPGGARA</sequence>
<proteinExistence type="predicted"/>
<dbReference type="SUPFAM" id="SSF46785">
    <property type="entry name" value="Winged helix' DNA-binding domain"/>
    <property type="match status" value="1"/>
</dbReference>